<comment type="caution">
    <text evidence="2">The sequence shown here is derived from an EMBL/GenBank/DDBJ whole genome shotgun (WGS) entry which is preliminary data.</text>
</comment>
<dbReference type="AlphaFoldDB" id="A0AAV4R2T7"/>
<evidence type="ECO:0000256" key="1">
    <source>
        <dbReference type="SAM" id="Phobius"/>
    </source>
</evidence>
<accession>A0AAV4R2T7</accession>
<name>A0AAV4R2T7_CAEEX</name>
<dbReference type="EMBL" id="BPLR01007168">
    <property type="protein sequence ID" value="GIY14916.1"/>
    <property type="molecule type" value="Genomic_DNA"/>
</dbReference>
<keyword evidence="1" id="KW-0812">Transmembrane</keyword>
<feature type="transmembrane region" description="Helical" evidence="1">
    <location>
        <begin position="65"/>
        <end position="88"/>
    </location>
</feature>
<reference evidence="2 3" key="1">
    <citation type="submission" date="2021-06" db="EMBL/GenBank/DDBJ databases">
        <title>Caerostris extrusa draft genome.</title>
        <authorList>
            <person name="Kono N."/>
            <person name="Arakawa K."/>
        </authorList>
    </citation>
    <scope>NUCLEOTIDE SEQUENCE [LARGE SCALE GENOMIC DNA]</scope>
</reference>
<evidence type="ECO:0000313" key="2">
    <source>
        <dbReference type="EMBL" id="GIY14916.1"/>
    </source>
</evidence>
<evidence type="ECO:0008006" key="4">
    <source>
        <dbReference type="Google" id="ProtNLM"/>
    </source>
</evidence>
<protein>
    <recommendedName>
        <fullName evidence="4">NADH dehydrogenase subunit 6</fullName>
    </recommendedName>
</protein>
<keyword evidence="3" id="KW-1185">Reference proteome</keyword>
<organism evidence="2 3">
    <name type="scientific">Caerostris extrusa</name>
    <name type="common">Bark spider</name>
    <name type="synonym">Caerostris bankana</name>
    <dbReference type="NCBI Taxonomy" id="172846"/>
    <lineage>
        <taxon>Eukaryota</taxon>
        <taxon>Metazoa</taxon>
        <taxon>Ecdysozoa</taxon>
        <taxon>Arthropoda</taxon>
        <taxon>Chelicerata</taxon>
        <taxon>Arachnida</taxon>
        <taxon>Araneae</taxon>
        <taxon>Araneomorphae</taxon>
        <taxon>Entelegynae</taxon>
        <taxon>Araneoidea</taxon>
        <taxon>Araneidae</taxon>
        <taxon>Caerostris</taxon>
    </lineage>
</organism>
<feature type="transmembrane region" description="Helical" evidence="1">
    <location>
        <begin position="6"/>
        <end position="23"/>
    </location>
</feature>
<sequence length="115" mass="13303">MKPITVFLFVASMVVIFNMPVVSRLRRQDITIMITMIIIMITMNIMTITMITITTITMTTITTMIITMIMIIITVMTIIMGIIIRGMVNTDNGLKMKRLFKIWEENINVPFIRNL</sequence>
<evidence type="ECO:0000313" key="3">
    <source>
        <dbReference type="Proteomes" id="UP001054945"/>
    </source>
</evidence>
<gene>
    <name evidence="2" type="ORF">CEXT_174391</name>
</gene>
<proteinExistence type="predicted"/>
<keyword evidence="1" id="KW-1133">Transmembrane helix</keyword>
<dbReference type="Proteomes" id="UP001054945">
    <property type="component" value="Unassembled WGS sequence"/>
</dbReference>
<feature type="transmembrane region" description="Helical" evidence="1">
    <location>
        <begin position="30"/>
        <end position="53"/>
    </location>
</feature>
<keyword evidence="1" id="KW-0472">Membrane</keyword>